<dbReference type="Proteomes" id="UP001500547">
    <property type="component" value="Unassembled WGS sequence"/>
</dbReference>
<protein>
    <submittedName>
        <fullName evidence="2">DNA-deoxyinosine glycosylase</fullName>
    </submittedName>
</protein>
<comment type="caution">
    <text evidence="2">The sequence shown here is derived from an EMBL/GenBank/DDBJ whole genome shotgun (WGS) entry which is preliminary data.</text>
</comment>
<dbReference type="RefSeq" id="WP_345531234.1">
    <property type="nucleotide sequence ID" value="NZ_BAABLD010000002.1"/>
</dbReference>
<dbReference type="InterPro" id="IPR005122">
    <property type="entry name" value="Uracil-DNA_glycosylase-like"/>
</dbReference>
<dbReference type="InterPro" id="IPR026353">
    <property type="entry name" value="Hypoxan-DNA_Glyclase"/>
</dbReference>
<dbReference type="SMART" id="SM00987">
    <property type="entry name" value="UreE_C"/>
    <property type="match status" value="1"/>
</dbReference>
<proteinExistence type="predicted"/>
<dbReference type="Gene3D" id="3.40.470.10">
    <property type="entry name" value="Uracil-DNA glycosylase-like domain"/>
    <property type="match status" value="1"/>
</dbReference>
<evidence type="ECO:0000313" key="3">
    <source>
        <dbReference type="Proteomes" id="UP001500547"/>
    </source>
</evidence>
<dbReference type="InterPro" id="IPR036895">
    <property type="entry name" value="Uracil-DNA_glycosylase-like_sf"/>
</dbReference>
<organism evidence="2 3">
    <name type="scientific">Viridibacterium curvum</name>
    <dbReference type="NCBI Taxonomy" id="1101404"/>
    <lineage>
        <taxon>Bacteria</taxon>
        <taxon>Pseudomonadati</taxon>
        <taxon>Pseudomonadota</taxon>
        <taxon>Betaproteobacteria</taxon>
        <taxon>Rhodocyclales</taxon>
        <taxon>Rhodocyclaceae</taxon>
        <taxon>Viridibacterium</taxon>
    </lineage>
</organism>
<dbReference type="EMBL" id="BAABLD010000002">
    <property type="protein sequence ID" value="GAA5159120.1"/>
    <property type="molecule type" value="Genomic_DNA"/>
</dbReference>
<keyword evidence="3" id="KW-1185">Reference proteome</keyword>
<dbReference type="SUPFAM" id="SSF52141">
    <property type="entry name" value="Uracil-DNA glycosylase-like"/>
    <property type="match status" value="1"/>
</dbReference>
<dbReference type="CDD" id="cd10032">
    <property type="entry name" value="UDG-F6_HDG"/>
    <property type="match status" value="1"/>
</dbReference>
<evidence type="ECO:0000313" key="2">
    <source>
        <dbReference type="EMBL" id="GAA5159120.1"/>
    </source>
</evidence>
<evidence type="ECO:0000259" key="1">
    <source>
        <dbReference type="SMART" id="SM00986"/>
    </source>
</evidence>
<dbReference type="Pfam" id="PF03167">
    <property type="entry name" value="UDG"/>
    <property type="match status" value="1"/>
</dbReference>
<feature type="domain" description="Uracil-DNA glycosylase-like" evidence="1">
    <location>
        <begin position="8"/>
        <end position="164"/>
    </location>
</feature>
<sequence length="166" mass="18185">MARVHSFPPIEPPSARLLILGSMPGIASLRAQQYYAHPQNLFWRALGSALRFDATTDYAARVSALQAQGIAVWDVLQTCVREGSLDADIEAESIVPNDFAAFFARQPGIERVCFNGTAADTLFRRHVLPRLPFLQAELIRLPSTSPANASIPQAEKIKAWVQAIAS</sequence>
<gene>
    <name evidence="2" type="ORF">GCM10025770_04850</name>
</gene>
<name>A0ABP9QB80_9RHOO</name>
<dbReference type="NCBIfam" id="TIGR04274">
    <property type="entry name" value="hypoxanDNAglyco"/>
    <property type="match status" value="1"/>
</dbReference>
<accession>A0ABP9QB80</accession>
<reference evidence="3" key="1">
    <citation type="journal article" date="2019" name="Int. J. Syst. Evol. Microbiol.">
        <title>The Global Catalogue of Microorganisms (GCM) 10K type strain sequencing project: providing services to taxonomists for standard genome sequencing and annotation.</title>
        <authorList>
            <consortium name="The Broad Institute Genomics Platform"/>
            <consortium name="The Broad Institute Genome Sequencing Center for Infectious Disease"/>
            <person name="Wu L."/>
            <person name="Ma J."/>
        </authorList>
    </citation>
    <scope>NUCLEOTIDE SEQUENCE [LARGE SCALE GENOMIC DNA]</scope>
    <source>
        <strain evidence="3">JCM 18715</strain>
    </source>
</reference>
<dbReference type="SMART" id="SM00986">
    <property type="entry name" value="UDG"/>
    <property type="match status" value="1"/>
</dbReference>